<protein>
    <submittedName>
        <fullName evidence="2">Uncharacterized protein</fullName>
    </submittedName>
</protein>
<dbReference type="RefSeq" id="XP_005711003.1">
    <property type="nucleotide sequence ID" value="XM_005710946.1"/>
</dbReference>
<dbReference type="AlphaFoldDB" id="R7QRD5"/>
<gene>
    <name evidence="2" type="ORF">CHC_T00000854001</name>
</gene>
<reference evidence="3" key="1">
    <citation type="journal article" date="2013" name="Proc. Natl. Acad. Sci. U.S.A.">
        <title>Genome structure and metabolic features in the red seaweed Chondrus crispus shed light on evolution of the Archaeplastida.</title>
        <authorList>
            <person name="Collen J."/>
            <person name="Porcel B."/>
            <person name="Carre W."/>
            <person name="Ball S.G."/>
            <person name="Chaparro C."/>
            <person name="Tonon T."/>
            <person name="Barbeyron T."/>
            <person name="Michel G."/>
            <person name="Noel B."/>
            <person name="Valentin K."/>
            <person name="Elias M."/>
            <person name="Artiguenave F."/>
            <person name="Arun A."/>
            <person name="Aury J.M."/>
            <person name="Barbosa-Neto J.F."/>
            <person name="Bothwell J.H."/>
            <person name="Bouget F.Y."/>
            <person name="Brillet L."/>
            <person name="Cabello-Hurtado F."/>
            <person name="Capella-Gutierrez S."/>
            <person name="Charrier B."/>
            <person name="Cladiere L."/>
            <person name="Cock J.M."/>
            <person name="Coelho S.M."/>
            <person name="Colleoni C."/>
            <person name="Czjzek M."/>
            <person name="Da Silva C."/>
            <person name="Delage L."/>
            <person name="Denoeud F."/>
            <person name="Deschamps P."/>
            <person name="Dittami S.M."/>
            <person name="Gabaldon T."/>
            <person name="Gachon C.M."/>
            <person name="Groisillier A."/>
            <person name="Herve C."/>
            <person name="Jabbari K."/>
            <person name="Katinka M."/>
            <person name="Kloareg B."/>
            <person name="Kowalczyk N."/>
            <person name="Labadie K."/>
            <person name="Leblanc C."/>
            <person name="Lopez P.J."/>
            <person name="McLachlan D.H."/>
            <person name="Meslet-Cladiere L."/>
            <person name="Moustafa A."/>
            <person name="Nehr Z."/>
            <person name="Nyvall Collen P."/>
            <person name="Panaud O."/>
            <person name="Partensky F."/>
            <person name="Poulain J."/>
            <person name="Rensing S.A."/>
            <person name="Rousvoal S."/>
            <person name="Samson G."/>
            <person name="Symeonidi A."/>
            <person name="Weissenbach J."/>
            <person name="Zambounis A."/>
            <person name="Wincker P."/>
            <person name="Boyen C."/>
        </authorList>
    </citation>
    <scope>NUCLEOTIDE SEQUENCE [LARGE SCALE GENOMIC DNA]</scope>
    <source>
        <strain evidence="3">cv. Stackhouse</strain>
    </source>
</reference>
<keyword evidence="1" id="KW-0812">Transmembrane</keyword>
<organism evidence="2 3">
    <name type="scientific">Chondrus crispus</name>
    <name type="common">Carrageen Irish moss</name>
    <name type="synonym">Polymorpha crispa</name>
    <dbReference type="NCBI Taxonomy" id="2769"/>
    <lineage>
        <taxon>Eukaryota</taxon>
        <taxon>Rhodophyta</taxon>
        <taxon>Florideophyceae</taxon>
        <taxon>Rhodymeniophycidae</taxon>
        <taxon>Gigartinales</taxon>
        <taxon>Gigartinaceae</taxon>
        <taxon>Chondrus</taxon>
    </lineage>
</organism>
<evidence type="ECO:0000313" key="3">
    <source>
        <dbReference type="Proteomes" id="UP000012073"/>
    </source>
</evidence>
<name>R7QRD5_CHOCR</name>
<keyword evidence="1" id="KW-0472">Membrane</keyword>
<keyword evidence="3" id="KW-1185">Reference proteome</keyword>
<dbReference type="GeneID" id="17318720"/>
<dbReference type="Proteomes" id="UP000012073">
    <property type="component" value="Unassembled WGS sequence"/>
</dbReference>
<keyword evidence="1" id="KW-1133">Transmembrane helix</keyword>
<feature type="transmembrane region" description="Helical" evidence="1">
    <location>
        <begin position="6"/>
        <end position="25"/>
    </location>
</feature>
<sequence length="69" mass="7374">MITTPISGPIWVCCIIPIGGGAMCLGGRSPWMMLVAPLLLAQRGDAQTMARFTRIVARKDVASVAWCRG</sequence>
<proteinExistence type="predicted"/>
<dbReference type="EMBL" id="HG002232">
    <property type="protein sequence ID" value="CDF40709.1"/>
    <property type="molecule type" value="Genomic_DNA"/>
</dbReference>
<evidence type="ECO:0000256" key="1">
    <source>
        <dbReference type="SAM" id="Phobius"/>
    </source>
</evidence>
<accession>R7QRD5</accession>
<evidence type="ECO:0000313" key="2">
    <source>
        <dbReference type="EMBL" id="CDF40709.1"/>
    </source>
</evidence>
<dbReference type="Gramene" id="CDF40709">
    <property type="protein sequence ID" value="CDF40709"/>
    <property type="gene ID" value="CHC_T00000854001"/>
</dbReference>
<dbReference type="KEGG" id="ccp:CHC_T00000854001"/>